<reference evidence="4 5" key="1">
    <citation type="journal article" date="2019" name="Int. J. Syst. Evol. Microbiol.">
        <title>The Global Catalogue of Microorganisms (GCM) 10K type strain sequencing project: providing services to taxonomists for standard genome sequencing and annotation.</title>
        <authorList>
            <consortium name="The Broad Institute Genomics Platform"/>
            <consortium name="The Broad Institute Genome Sequencing Center for Infectious Disease"/>
            <person name="Wu L."/>
            <person name="Ma J."/>
        </authorList>
    </citation>
    <scope>NUCLEOTIDE SEQUENCE [LARGE SCALE GENOMIC DNA]</scope>
    <source>
        <strain evidence="4 5">JCM 16009</strain>
    </source>
</reference>
<evidence type="ECO:0000313" key="4">
    <source>
        <dbReference type="EMBL" id="GAA1859821.1"/>
    </source>
</evidence>
<dbReference type="Proteomes" id="UP001500449">
    <property type="component" value="Unassembled WGS sequence"/>
</dbReference>
<dbReference type="InterPro" id="IPR036856">
    <property type="entry name" value="Ald_Oxase/Xan_DH_a/b_sf"/>
</dbReference>
<dbReference type="SUPFAM" id="SSF54665">
    <property type="entry name" value="CO dehydrogenase molybdoprotein N-domain-like"/>
    <property type="match status" value="1"/>
</dbReference>
<gene>
    <name evidence="4" type="ORF">GCM10009836_44960</name>
</gene>
<dbReference type="Pfam" id="PF01315">
    <property type="entry name" value="Ald_Xan_dh_C"/>
    <property type="match status" value="1"/>
</dbReference>
<dbReference type="SUPFAM" id="SSF56003">
    <property type="entry name" value="Molybdenum cofactor-binding domain"/>
    <property type="match status" value="1"/>
</dbReference>
<dbReference type="InterPro" id="IPR000674">
    <property type="entry name" value="Ald_Oxase/Xan_DH_a/b"/>
</dbReference>
<evidence type="ECO:0000313" key="5">
    <source>
        <dbReference type="Proteomes" id="UP001500449"/>
    </source>
</evidence>
<dbReference type="InterPro" id="IPR008274">
    <property type="entry name" value="AldOxase/xan_DH_MoCoBD1"/>
</dbReference>
<dbReference type="InterPro" id="IPR046867">
    <property type="entry name" value="AldOxase/xan_DH_MoCoBD2"/>
</dbReference>
<protein>
    <submittedName>
        <fullName evidence="4">Xanthine dehydrogenase family protein molybdopterin-binding subunit</fullName>
    </submittedName>
</protein>
<dbReference type="Pfam" id="PF20256">
    <property type="entry name" value="MoCoBD_2"/>
    <property type="match status" value="1"/>
</dbReference>
<dbReference type="InterPro" id="IPR016208">
    <property type="entry name" value="Ald_Oxase/xanthine_DH-like"/>
</dbReference>
<keyword evidence="2" id="KW-0560">Oxidoreductase</keyword>
<comment type="caution">
    <text evidence="4">The sequence shown here is derived from an EMBL/GenBank/DDBJ whole genome shotgun (WGS) entry which is preliminary data.</text>
</comment>
<dbReference type="SMART" id="SM01008">
    <property type="entry name" value="Ald_Xan_dh_C"/>
    <property type="match status" value="1"/>
</dbReference>
<accession>A0ABN2NAY5</accession>
<dbReference type="PANTHER" id="PTHR11908:SF132">
    <property type="entry name" value="ALDEHYDE OXIDASE 1-RELATED"/>
    <property type="match status" value="1"/>
</dbReference>
<organism evidence="4 5">
    <name type="scientific">Pseudonocardia ailaonensis</name>
    <dbReference type="NCBI Taxonomy" id="367279"/>
    <lineage>
        <taxon>Bacteria</taxon>
        <taxon>Bacillati</taxon>
        <taxon>Actinomycetota</taxon>
        <taxon>Actinomycetes</taxon>
        <taxon>Pseudonocardiales</taxon>
        <taxon>Pseudonocardiaceae</taxon>
        <taxon>Pseudonocardia</taxon>
    </lineage>
</organism>
<evidence type="ECO:0000256" key="2">
    <source>
        <dbReference type="ARBA" id="ARBA00023002"/>
    </source>
</evidence>
<keyword evidence="1" id="KW-0500">Molybdenum</keyword>
<dbReference type="PANTHER" id="PTHR11908">
    <property type="entry name" value="XANTHINE DEHYDROGENASE"/>
    <property type="match status" value="1"/>
</dbReference>
<feature type="domain" description="Aldehyde oxidase/xanthine dehydrogenase a/b hammerhead" evidence="3">
    <location>
        <begin position="25"/>
        <end position="141"/>
    </location>
</feature>
<name>A0ABN2NAY5_9PSEU</name>
<evidence type="ECO:0000256" key="1">
    <source>
        <dbReference type="ARBA" id="ARBA00022505"/>
    </source>
</evidence>
<keyword evidence="5" id="KW-1185">Reference proteome</keyword>
<dbReference type="Gene3D" id="3.90.1170.50">
    <property type="entry name" value="Aldehyde oxidase/xanthine dehydrogenase, a/b hammerhead"/>
    <property type="match status" value="1"/>
</dbReference>
<dbReference type="Gene3D" id="3.30.365.10">
    <property type="entry name" value="Aldehyde oxidase/xanthine dehydrogenase, molybdopterin binding domain"/>
    <property type="match status" value="4"/>
</dbReference>
<evidence type="ECO:0000259" key="3">
    <source>
        <dbReference type="SMART" id="SM01008"/>
    </source>
</evidence>
<dbReference type="EMBL" id="BAAAQK010000018">
    <property type="protein sequence ID" value="GAA1859821.1"/>
    <property type="molecule type" value="Genomic_DNA"/>
</dbReference>
<dbReference type="Pfam" id="PF02738">
    <property type="entry name" value="MoCoBD_1"/>
    <property type="match status" value="1"/>
</dbReference>
<proteinExistence type="predicted"/>
<sequence length="793" mass="84769">MRSLDERWVTPGQPVRRRDGDLLVTGHALYVDDFREPGTLHMAVLRSPHPHARISSIDTTSAMSVRGVRAIVTGKDVQAAIGPVPHWFDPANFGGNTSDFPALPVDEVVYAGQPVVAAAAESKAQAEAALAAVRVEYVPLPFVTSVPEAIREDAPLVFGRWDRNVALGDTISFGDAAGALERADHRASDTFSIQRYQTAPLEPRAYLARWGRDGRLTYHCNTQSPHQMRGNLAAMFGVPEPHVRVITPKVGGAFGHKFHGYPEEPLVALMAKTCGAPVKWIESREEAMLVGAREFEHDFEVGFMADGEITAIRSKVWSNVGALGAAGGWPMTVVSAMTIPGPYEIPNTECSYEVVVSNKAPWNGARGYGKESAAIVLERMVEMVAERLGMDPVAVRLRNFPPPEVFPHWLGGKRLDSGNYAVVLERAVEMSGYRERRRACRDERTDTTVFGVGIGFELTPEGGDWHGGLLRGFDTSTVRMDPSGDVTVLTGVTSPGTGNETGIAQVVAFELGVEFRAVTVLQGDTDTVPYGFGNSSSRSLNLGGASAALACRELRVKLVAAAAYTWNVPGETIHFRNGRVGCDGDASLGMTIGELAYAVYTAPMPVRELMPPQLEATATYWPANLDHDPPGPGGITHTPYPTFPYSAHVAQVAVDVETGLVKLVGYDAVHDCGTVVNPMFVEGQFHGAIAMGLGGALSEMNAYGADGMLQSTTFKTYLPIRATDLPDLRTDHVVTPSPVTLLGTKGAGEGGVGGALAAVMNAVNDAVGQVGATLRRFPARPPAVLAALQEARR</sequence>
<dbReference type="InterPro" id="IPR037165">
    <property type="entry name" value="AldOxase/xan_DH_Mopterin-bd_sf"/>
</dbReference>